<keyword evidence="2" id="KW-0833">Ubl conjugation pathway</keyword>
<dbReference type="PANTHER" id="PTHR47694:SF1">
    <property type="entry name" value="PLANT UBX DOMAIN-CONTAINING PROTEIN 2"/>
    <property type="match status" value="1"/>
</dbReference>
<dbReference type="GO" id="GO:0050832">
    <property type="term" value="P:defense response to fungus"/>
    <property type="evidence" value="ECO:0007669"/>
    <property type="project" value="TreeGrafter"/>
</dbReference>
<evidence type="ECO:0000313" key="7">
    <source>
        <dbReference type="Proteomes" id="UP001231189"/>
    </source>
</evidence>
<dbReference type="AlphaFoldDB" id="A0AAD8W0S2"/>
<feature type="compositionally biased region" description="Basic and acidic residues" evidence="4">
    <location>
        <begin position="227"/>
        <end position="238"/>
    </location>
</feature>
<evidence type="ECO:0000313" key="6">
    <source>
        <dbReference type="EMBL" id="KAK1630707.1"/>
    </source>
</evidence>
<dbReference type="InterPro" id="IPR001012">
    <property type="entry name" value="UBX_dom"/>
</dbReference>
<feature type="domain" description="UBX" evidence="5">
    <location>
        <begin position="310"/>
        <end position="394"/>
    </location>
</feature>
<dbReference type="PANTHER" id="PTHR47694">
    <property type="entry name" value="PLANT UBX DOMAIN-CONTAINING PROTEIN 2"/>
    <property type="match status" value="1"/>
</dbReference>
<keyword evidence="3" id="KW-0472">Membrane</keyword>
<gene>
    <name evidence="6" type="ORF">QYE76_005022</name>
</gene>
<dbReference type="PROSITE" id="PS50033">
    <property type="entry name" value="UBX"/>
    <property type="match status" value="1"/>
</dbReference>
<evidence type="ECO:0000256" key="1">
    <source>
        <dbReference type="ARBA" id="ARBA00004170"/>
    </source>
</evidence>
<sequence>MMKDKMKDLMKKVTSSSAPSFKGPSHVLGSAPASSSSSSSSRPSNPNPNPRPPPNQQPPRPAGPSDFSSSARRPDANSNGATVSCPNCGDAFASEHAVSEHLDGCLAAAGGARARAAAYLAADPPPPAAAVEVAKRLLGNLLREPGNDKFRRVRLANPRIKDAVADRAGGLDLLEAAGFAVGDQGGELFAVMDEAPSDARLGGIRRAVLLLERSHPSAPVQTPVEAASKESARSGVDEQKEVQKIVDRQIRVFFNVPGSSVAETDAPDSFYKLSSEEVSKEARMRRERLEQSRLLIPKSYKEKQALAARQKYKQAVIRIQFPDGVILQGVFLPAEATGSLYEFVASALKQPSLEFDLICPGFPRSRVLPHSPNVGERARTLQDEDLVPSALLKFKPNETDSVVFTGLLDNLLEASEPFTAASS</sequence>
<dbReference type="SUPFAM" id="SSF54236">
    <property type="entry name" value="Ubiquitin-like"/>
    <property type="match status" value="1"/>
</dbReference>
<dbReference type="InterPro" id="IPR029071">
    <property type="entry name" value="Ubiquitin-like_domsf"/>
</dbReference>
<dbReference type="InterPro" id="IPR018997">
    <property type="entry name" value="PUB_domain"/>
</dbReference>
<feature type="region of interest" description="Disordered" evidence="4">
    <location>
        <begin position="1"/>
        <end position="85"/>
    </location>
</feature>
<evidence type="ECO:0000256" key="4">
    <source>
        <dbReference type="SAM" id="MobiDB-lite"/>
    </source>
</evidence>
<dbReference type="EMBL" id="JAUUTY010000005">
    <property type="protein sequence ID" value="KAK1630707.1"/>
    <property type="molecule type" value="Genomic_DNA"/>
</dbReference>
<organism evidence="6 7">
    <name type="scientific">Lolium multiflorum</name>
    <name type="common">Italian ryegrass</name>
    <name type="synonym">Lolium perenne subsp. multiflorum</name>
    <dbReference type="NCBI Taxonomy" id="4521"/>
    <lineage>
        <taxon>Eukaryota</taxon>
        <taxon>Viridiplantae</taxon>
        <taxon>Streptophyta</taxon>
        <taxon>Embryophyta</taxon>
        <taxon>Tracheophyta</taxon>
        <taxon>Spermatophyta</taxon>
        <taxon>Magnoliopsida</taxon>
        <taxon>Liliopsida</taxon>
        <taxon>Poales</taxon>
        <taxon>Poaceae</taxon>
        <taxon>BOP clade</taxon>
        <taxon>Pooideae</taxon>
        <taxon>Poodae</taxon>
        <taxon>Poeae</taxon>
        <taxon>Poeae Chloroplast Group 2 (Poeae type)</taxon>
        <taxon>Loliodinae</taxon>
        <taxon>Loliinae</taxon>
        <taxon>Lolium</taxon>
    </lineage>
</organism>
<dbReference type="Pfam" id="PF00789">
    <property type="entry name" value="UBX"/>
    <property type="match status" value="1"/>
</dbReference>
<feature type="compositionally biased region" description="Basic and acidic residues" evidence="4">
    <location>
        <begin position="1"/>
        <end position="11"/>
    </location>
</feature>
<feature type="compositionally biased region" description="Low complexity" evidence="4">
    <location>
        <begin position="29"/>
        <end position="44"/>
    </location>
</feature>
<protein>
    <recommendedName>
        <fullName evidence="5">UBX domain-containing protein</fullName>
    </recommendedName>
</protein>
<accession>A0AAD8W0S2</accession>
<reference evidence="6" key="1">
    <citation type="submission" date="2023-07" db="EMBL/GenBank/DDBJ databases">
        <title>A chromosome-level genome assembly of Lolium multiflorum.</title>
        <authorList>
            <person name="Chen Y."/>
            <person name="Copetti D."/>
            <person name="Kolliker R."/>
            <person name="Studer B."/>
        </authorList>
    </citation>
    <scope>NUCLEOTIDE SEQUENCE</scope>
    <source>
        <strain evidence="6">02402/16</strain>
        <tissue evidence="6">Leaf</tissue>
    </source>
</reference>
<evidence type="ECO:0000256" key="3">
    <source>
        <dbReference type="ARBA" id="ARBA00023136"/>
    </source>
</evidence>
<dbReference type="GO" id="GO:0016020">
    <property type="term" value="C:membrane"/>
    <property type="evidence" value="ECO:0007669"/>
    <property type="project" value="UniProtKB-SubCell"/>
</dbReference>
<proteinExistence type="predicted"/>
<dbReference type="Proteomes" id="UP001231189">
    <property type="component" value="Unassembled WGS sequence"/>
</dbReference>
<dbReference type="Pfam" id="PF09409">
    <property type="entry name" value="PUB"/>
    <property type="match status" value="1"/>
</dbReference>
<feature type="compositionally biased region" description="Pro residues" evidence="4">
    <location>
        <begin position="45"/>
        <end position="62"/>
    </location>
</feature>
<dbReference type="FunFam" id="3.10.20.90:FF:000185">
    <property type="entry name" value="UBX domain-containing protein 6"/>
    <property type="match status" value="1"/>
</dbReference>
<name>A0AAD8W0S2_LOLMU</name>
<dbReference type="CDD" id="cd09212">
    <property type="entry name" value="PUB"/>
    <property type="match status" value="1"/>
</dbReference>
<keyword evidence="7" id="KW-1185">Reference proteome</keyword>
<evidence type="ECO:0000256" key="2">
    <source>
        <dbReference type="ARBA" id="ARBA00022786"/>
    </source>
</evidence>
<dbReference type="Gene3D" id="3.10.20.90">
    <property type="entry name" value="Phosphatidylinositol 3-kinase Catalytic Subunit, Chain A, domain 1"/>
    <property type="match status" value="1"/>
</dbReference>
<evidence type="ECO:0000259" key="5">
    <source>
        <dbReference type="PROSITE" id="PS50033"/>
    </source>
</evidence>
<feature type="compositionally biased region" description="Polar residues" evidence="4">
    <location>
        <begin position="66"/>
        <end position="85"/>
    </location>
</feature>
<dbReference type="InterPro" id="IPR036339">
    <property type="entry name" value="PUB-like_dom_sf"/>
</dbReference>
<dbReference type="SUPFAM" id="SSF143503">
    <property type="entry name" value="PUG domain-like"/>
    <property type="match status" value="1"/>
</dbReference>
<comment type="subcellular location">
    <subcellularLocation>
        <location evidence="1">Membrane</location>
        <topology evidence="1">Peripheral membrane protein</topology>
    </subcellularLocation>
</comment>
<feature type="region of interest" description="Disordered" evidence="4">
    <location>
        <begin position="219"/>
        <end position="238"/>
    </location>
</feature>
<dbReference type="Gene3D" id="1.20.58.2190">
    <property type="match status" value="1"/>
</dbReference>
<comment type="caution">
    <text evidence="6">The sequence shown here is derived from an EMBL/GenBank/DDBJ whole genome shotgun (WGS) entry which is preliminary data.</text>
</comment>